<feature type="transmembrane region" description="Helical" evidence="1">
    <location>
        <begin position="253"/>
        <end position="272"/>
    </location>
</feature>
<keyword evidence="1" id="KW-0472">Membrane</keyword>
<protein>
    <submittedName>
        <fullName evidence="2">Unannotated protein</fullName>
    </submittedName>
</protein>
<dbReference type="AlphaFoldDB" id="A0A6J7FJT6"/>
<keyword evidence="1" id="KW-0812">Transmembrane</keyword>
<reference evidence="2" key="1">
    <citation type="submission" date="2020-05" db="EMBL/GenBank/DDBJ databases">
        <authorList>
            <person name="Chiriac C."/>
            <person name="Salcher M."/>
            <person name="Ghai R."/>
            <person name="Kavagutti S V."/>
        </authorList>
    </citation>
    <scope>NUCLEOTIDE SEQUENCE</scope>
</reference>
<sequence>MVRSYVEYMPERRRLLVSSVLLLALAWLEPSVSNASASDVVLNLAPAAVHVGEPIDVSAQFCGAGHQVSRVQTWHWYPNTKLPPIEIPVDVSTLAISQHADGFSFALVPTEREIGLGVRVTCDDGSSAGSEAQRVWVFGDFGDFFFLAPYGIVRGDAGATAVITARTMDCVEGTTVDASLAFGLPPAIVHGHGTVVAGIVELQIAIPADAGDGVYELTVTCPSVRGGVVADSRPFVVGTGQAAMPATGSPSMLLIWVGLALSSAGCMAIGISRRRLAPVRVRVNQRGAPTNRPA</sequence>
<organism evidence="2">
    <name type="scientific">freshwater metagenome</name>
    <dbReference type="NCBI Taxonomy" id="449393"/>
    <lineage>
        <taxon>unclassified sequences</taxon>
        <taxon>metagenomes</taxon>
        <taxon>ecological metagenomes</taxon>
    </lineage>
</organism>
<dbReference type="EMBL" id="CAFBLP010000121">
    <property type="protein sequence ID" value="CAB4892689.1"/>
    <property type="molecule type" value="Genomic_DNA"/>
</dbReference>
<evidence type="ECO:0000313" key="2">
    <source>
        <dbReference type="EMBL" id="CAB4892689.1"/>
    </source>
</evidence>
<name>A0A6J7FJT6_9ZZZZ</name>
<accession>A0A6J7FJT6</accession>
<gene>
    <name evidence="2" type="ORF">UFOPK3376_02969</name>
</gene>
<keyword evidence="1" id="KW-1133">Transmembrane helix</keyword>
<proteinExistence type="predicted"/>
<evidence type="ECO:0000256" key="1">
    <source>
        <dbReference type="SAM" id="Phobius"/>
    </source>
</evidence>